<dbReference type="AlphaFoldDB" id="A0AA88IRV6"/>
<accession>A0AA88IRV6</accession>
<evidence type="ECO:0000313" key="2">
    <source>
        <dbReference type="EMBL" id="KAK2819016.1"/>
    </source>
</evidence>
<keyword evidence="3" id="KW-1185">Reference proteome</keyword>
<comment type="caution">
    <text evidence="2">The sequence shown here is derived from an EMBL/GenBank/DDBJ whole genome shotgun (WGS) entry which is preliminary data.</text>
</comment>
<gene>
    <name evidence="2" type="ORF">Q5P01_024577</name>
</gene>
<organism evidence="2 3">
    <name type="scientific">Channa striata</name>
    <name type="common">Snakehead murrel</name>
    <name type="synonym">Ophicephalus striatus</name>
    <dbReference type="NCBI Taxonomy" id="64152"/>
    <lineage>
        <taxon>Eukaryota</taxon>
        <taxon>Metazoa</taxon>
        <taxon>Chordata</taxon>
        <taxon>Craniata</taxon>
        <taxon>Vertebrata</taxon>
        <taxon>Euteleostomi</taxon>
        <taxon>Actinopterygii</taxon>
        <taxon>Neopterygii</taxon>
        <taxon>Teleostei</taxon>
        <taxon>Neoteleostei</taxon>
        <taxon>Acanthomorphata</taxon>
        <taxon>Anabantaria</taxon>
        <taxon>Anabantiformes</taxon>
        <taxon>Channoidei</taxon>
        <taxon>Channidae</taxon>
        <taxon>Channa</taxon>
    </lineage>
</organism>
<dbReference type="Proteomes" id="UP001187415">
    <property type="component" value="Unassembled WGS sequence"/>
</dbReference>
<reference evidence="2" key="1">
    <citation type="submission" date="2023-07" db="EMBL/GenBank/DDBJ databases">
        <title>Chromosome-level Genome Assembly of Striped Snakehead (Channa striata).</title>
        <authorList>
            <person name="Liu H."/>
        </authorList>
    </citation>
    <scope>NUCLEOTIDE SEQUENCE</scope>
    <source>
        <strain evidence="2">Gz</strain>
        <tissue evidence="2">Muscle</tissue>
    </source>
</reference>
<evidence type="ECO:0000256" key="1">
    <source>
        <dbReference type="SAM" id="MobiDB-lite"/>
    </source>
</evidence>
<sequence>MTEDRKDKDTSTPAEMDITVQSNDTIQVNTEEIRHMVDLFFRNLTQEQVEFFRLDKANEATKALLTEFLLDLILMLTRVVLRRLKKTTQAVSEKHVRSTLSDTLPQTFAEALHSAEVLQSFSSESLTSLISQQVARSVNSALSARSATAEPVIDLDSTCPSRLNTMVQHASQIIKDFADKIKIHYKPQPGRQRSSMSPASLISGEDKKDASATVVEIVESRQPGEESLKSPEESLVDTTSKAVEDILRKEVSDVIEPLLSDMSEEEFEQLESGSLHEIREVADDIAEAFADQAKCIVSSSTTEKIKVESPVTSVNTKIKRFFTKQFARASVFRMMGQLKAKFFDNSKVKSSQSVEALLASVDSVFQPEDEESQEKADEPSWVKDISMDNYKMLSGNLTNFLQTYSDGLSFVPQPDETSHGETVLFVTPSHFIISAFIRDKVLRFVGLMKWWVNNQEGPLSERVTKLTVEDPLAAESFQALVELETKKMTIRVIVEKLLTQILIKTQIAPGLVNVDGYIDWLFKSIWAEVQNEKFELTKEVLEYLYTVVYRDLCRKWSCATKMIIAIYLYNPKIGKNIASSFKNHLIHRSQKGHHVSGFFSSFYNVISKPFRK</sequence>
<protein>
    <submittedName>
        <fullName evidence="2">Uncharacterized protein</fullName>
    </submittedName>
</protein>
<feature type="compositionally biased region" description="Polar residues" evidence="1">
    <location>
        <begin position="191"/>
        <end position="200"/>
    </location>
</feature>
<evidence type="ECO:0000313" key="3">
    <source>
        <dbReference type="Proteomes" id="UP001187415"/>
    </source>
</evidence>
<feature type="region of interest" description="Disordered" evidence="1">
    <location>
        <begin position="185"/>
        <end position="212"/>
    </location>
</feature>
<name>A0AA88IRV6_CHASR</name>
<proteinExistence type="predicted"/>
<dbReference type="EMBL" id="JAUPFM010000020">
    <property type="protein sequence ID" value="KAK2819016.1"/>
    <property type="molecule type" value="Genomic_DNA"/>
</dbReference>